<dbReference type="AlphaFoldDB" id="A0A367Q9B5"/>
<gene>
    <name evidence="5" type="ORF">A6770_31055</name>
</gene>
<accession>A0A367Q9B5</accession>
<dbReference type="SMART" id="SM00567">
    <property type="entry name" value="EZ_HEAT"/>
    <property type="match status" value="5"/>
</dbReference>
<evidence type="ECO:0000256" key="4">
    <source>
        <dbReference type="ARBA" id="ARBA00023239"/>
    </source>
</evidence>
<comment type="similarity">
    <text evidence="1">Belongs to the CpcE/RpcE/PecE family.</text>
</comment>
<dbReference type="SUPFAM" id="SSF48371">
    <property type="entry name" value="ARM repeat"/>
    <property type="match status" value="2"/>
</dbReference>
<proteinExistence type="inferred from homology"/>
<dbReference type="InterPro" id="IPR004155">
    <property type="entry name" value="PBS_lyase_HEAT"/>
</dbReference>
<keyword evidence="4 5" id="KW-0456">Lyase</keyword>
<dbReference type="EMBL" id="LXQD01000334">
    <property type="protein sequence ID" value="RCJ20757.1"/>
    <property type="molecule type" value="Genomic_DNA"/>
</dbReference>
<dbReference type="InterPro" id="IPR016024">
    <property type="entry name" value="ARM-type_fold"/>
</dbReference>
<dbReference type="InterPro" id="IPR011989">
    <property type="entry name" value="ARM-like"/>
</dbReference>
<evidence type="ECO:0000256" key="3">
    <source>
        <dbReference type="ARBA" id="ARBA00022738"/>
    </source>
</evidence>
<dbReference type="PANTHER" id="PTHR12697:SF5">
    <property type="entry name" value="DEOXYHYPUSINE HYDROXYLASE"/>
    <property type="match status" value="1"/>
</dbReference>
<dbReference type="Proteomes" id="UP000252107">
    <property type="component" value="Unassembled WGS sequence"/>
</dbReference>
<keyword evidence="2" id="KW-0042">Antenna complex</keyword>
<evidence type="ECO:0000256" key="2">
    <source>
        <dbReference type="ARBA" id="ARBA00022549"/>
    </source>
</evidence>
<reference evidence="5" key="1">
    <citation type="submission" date="2016-04" db="EMBL/GenBank/DDBJ databases">
        <authorList>
            <person name="Tabuchi Yagui T.R."/>
        </authorList>
    </citation>
    <scope>NUCLEOTIDE SEQUENCE [LARGE SCALE GENOMIC DNA]</scope>
    <source>
        <strain evidence="5">NIES-26</strain>
    </source>
</reference>
<protein>
    <submittedName>
        <fullName evidence="5">Phycocyanobilin lyase</fullName>
    </submittedName>
</protein>
<name>A0A367Q9B5_9NOSO</name>
<keyword evidence="6" id="KW-1185">Reference proteome</keyword>
<dbReference type="PANTHER" id="PTHR12697">
    <property type="entry name" value="PBS LYASE HEAT-LIKE PROTEIN"/>
    <property type="match status" value="1"/>
</dbReference>
<dbReference type="GO" id="GO:0030089">
    <property type="term" value="C:phycobilisome"/>
    <property type="evidence" value="ECO:0007669"/>
    <property type="project" value="UniProtKB-KW"/>
</dbReference>
<dbReference type="Pfam" id="PF13646">
    <property type="entry name" value="HEAT_2"/>
    <property type="match status" value="1"/>
</dbReference>
<dbReference type="GO" id="GO:0016491">
    <property type="term" value="F:oxidoreductase activity"/>
    <property type="evidence" value="ECO:0007669"/>
    <property type="project" value="TreeGrafter"/>
</dbReference>
<evidence type="ECO:0000313" key="6">
    <source>
        <dbReference type="Proteomes" id="UP000252107"/>
    </source>
</evidence>
<organism evidence="5 6">
    <name type="scientific">Nostoc minutum NIES-26</name>
    <dbReference type="NCBI Taxonomy" id="1844469"/>
    <lineage>
        <taxon>Bacteria</taxon>
        <taxon>Bacillati</taxon>
        <taxon>Cyanobacteriota</taxon>
        <taxon>Cyanophyceae</taxon>
        <taxon>Nostocales</taxon>
        <taxon>Nostocaceae</taxon>
        <taxon>Nostoc</taxon>
    </lineage>
</organism>
<keyword evidence="3" id="KW-0605">Phycobilisome</keyword>
<dbReference type="GO" id="GO:0016829">
    <property type="term" value="F:lyase activity"/>
    <property type="evidence" value="ECO:0007669"/>
    <property type="project" value="UniProtKB-KW"/>
</dbReference>
<comment type="caution">
    <text evidence="5">The sequence shown here is derived from an EMBL/GenBank/DDBJ whole genome shotgun (WGS) entry which is preliminary data.</text>
</comment>
<evidence type="ECO:0000256" key="1">
    <source>
        <dbReference type="ARBA" id="ARBA00009299"/>
    </source>
</evidence>
<sequence>MENKYDIQDDNQLTVEQAIANLQGEDLGLRVYAAWWLGRFRVDAQEAIDVLIAALEDEEDRTEVGGYPLRRNAARALGKLGNRRAVAPLIRALECSDFYVREAAAQSLEMLGDLSCIPILIELLKDNVPGTLPAPEPPQLAQPYDAILETLGTLGATDTIPDICPFLDHFIPRIQYSAARAMYLLTADPETANHYGDRLVQELSNDNLQLRRTVLADLGAIGYLPAAEAIAQTLAENSLKLIALKGLLEKQLQQTTPPDLSSGAIKVMTLMDELL</sequence>
<evidence type="ECO:0000313" key="5">
    <source>
        <dbReference type="EMBL" id="RCJ20757.1"/>
    </source>
</evidence>
<dbReference type="Gene3D" id="1.25.10.10">
    <property type="entry name" value="Leucine-rich Repeat Variant"/>
    <property type="match status" value="2"/>
</dbReference>
<dbReference type="Pfam" id="PF03130">
    <property type="entry name" value="HEAT_PBS"/>
    <property type="match status" value="1"/>
</dbReference>